<dbReference type="Proteomes" id="UP000007796">
    <property type="component" value="Unassembled WGS sequence"/>
</dbReference>
<dbReference type="GO" id="GO:0016020">
    <property type="term" value="C:membrane"/>
    <property type="evidence" value="ECO:0007669"/>
    <property type="project" value="UniProtKB-SubCell"/>
</dbReference>
<dbReference type="InterPro" id="IPR000832">
    <property type="entry name" value="GPCR_2_secretin-like"/>
</dbReference>
<feature type="transmembrane region" description="Helical" evidence="6">
    <location>
        <begin position="346"/>
        <end position="369"/>
    </location>
</feature>
<evidence type="ECO:0000256" key="6">
    <source>
        <dbReference type="SAM" id="Phobius"/>
    </source>
</evidence>
<dbReference type="GO" id="GO:0007166">
    <property type="term" value="P:cell surface receptor signaling pathway"/>
    <property type="evidence" value="ECO:0007669"/>
    <property type="project" value="InterPro"/>
</dbReference>
<feature type="transmembrane region" description="Helical" evidence="6">
    <location>
        <begin position="210"/>
        <end position="232"/>
    </location>
</feature>
<evidence type="ECO:0000256" key="4">
    <source>
        <dbReference type="ARBA" id="ARBA00023136"/>
    </source>
</evidence>
<sequence>MDHTFALAERAACISPFLLASDFESTTGCVSCCLPCPFTDWVYPENFNQLTAAAEWIAVISTICCVALLLSWAMLPVEKTHRHYLSICLTTGVLLLSLGFVIPLAGHPEQCADPITPNSIQSSSICGASGLILILGGWSSVVWVFLRSMSLHLQICWQVVVGRSFMWFALAAGWGIPILGTILAAVLSGVSFRLGATCHINHKNSLGDLWIPLLVFAGLAIIIQLFTFAYCIKVYLASLSDNAASTEGSGLPSYTNSIRTMTPRQAYRRVRRVIQLQWRGIAIVLIICVDVIFFSVVFVFQDNTVVRLAHKPSIAVDWLVCLVENEGKKDPCLYLAGSLTVKKSTVGAVLILLAMNGLWLVVLLGRWSIVTGWAELFRPAAYQNKQREFVSVDARLDDLKKDTHSPTPLVGMGALASLGEEGSSAATASARVERSTSITGGSSGRRTPDYFNRAARYNAPSRSSSNSRPLNTSLSSIRWDAQETFAPSRTARSPPPRTHTTRSPSQDASQAELDNRHPLGMNRI</sequence>
<dbReference type="EMBL" id="GL629765">
    <property type="protein sequence ID" value="EFX03925.1"/>
    <property type="molecule type" value="Genomic_DNA"/>
</dbReference>
<feature type="compositionally biased region" description="Low complexity" evidence="5">
    <location>
        <begin position="425"/>
        <end position="440"/>
    </location>
</feature>
<feature type="transmembrane region" description="Helical" evidence="6">
    <location>
        <begin position="125"/>
        <end position="146"/>
    </location>
</feature>
<feature type="region of interest" description="Disordered" evidence="5">
    <location>
        <begin position="425"/>
        <end position="524"/>
    </location>
</feature>
<dbReference type="OrthoDB" id="26203at2759"/>
<dbReference type="PROSITE" id="PS50261">
    <property type="entry name" value="G_PROTEIN_RECEP_F2_4"/>
    <property type="match status" value="1"/>
</dbReference>
<keyword evidence="3 6" id="KW-1133">Transmembrane helix</keyword>
<protein>
    <recommendedName>
        <fullName evidence="7">G-protein coupled receptors family 2 profile 2 domain-containing protein</fullName>
    </recommendedName>
</protein>
<dbReference type="HOGENOM" id="CLU_026939_1_0_1"/>
<feature type="transmembrane region" description="Helical" evidence="6">
    <location>
        <begin position="84"/>
        <end position="105"/>
    </location>
</feature>
<dbReference type="Pfam" id="PF00002">
    <property type="entry name" value="7tm_2"/>
    <property type="match status" value="1"/>
</dbReference>
<keyword evidence="2 6" id="KW-0812">Transmembrane</keyword>
<feature type="transmembrane region" description="Helical" evidence="6">
    <location>
        <begin position="278"/>
        <end position="300"/>
    </location>
</feature>
<feature type="transmembrane region" description="Helical" evidence="6">
    <location>
        <begin position="167"/>
        <end position="190"/>
    </location>
</feature>
<dbReference type="InterPro" id="IPR053247">
    <property type="entry name" value="GPCR_GPR1/git3-like"/>
</dbReference>
<evidence type="ECO:0000259" key="7">
    <source>
        <dbReference type="PROSITE" id="PS50261"/>
    </source>
</evidence>
<dbReference type="GeneID" id="25981978"/>
<keyword evidence="4 6" id="KW-0472">Membrane</keyword>
<dbReference type="STRING" id="655863.F0XF11"/>
<dbReference type="eggNOG" id="ENOG502RY0W">
    <property type="taxonomic scope" value="Eukaryota"/>
</dbReference>
<reference evidence="8 9" key="1">
    <citation type="journal article" date="2011" name="Proc. Natl. Acad. Sci. U.S.A.">
        <title>Genome and transcriptome analyses of the mountain pine beetle-fungal symbiont Grosmannia clavigera, a lodgepole pine pathogen.</title>
        <authorList>
            <person name="DiGuistini S."/>
            <person name="Wang Y."/>
            <person name="Liao N.Y."/>
            <person name="Taylor G."/>
            <person name="Tanguay P."/>
            <person name="Feau N."/>
            <person name="Henrissat B."/>
            <person name="Chan S.K."/>
            <person name="Hesse-Orce U."/>
            <person name="Alamouti S.M."/>
            <person name="Tsui C.K.M."/>
            <person name="Docking R.T."/>
            <person name="Levasseur A."/>
            <person name="Haridas S."/>
            <person name="Robertson G."/>
            <person name="Birol I."/>
            <person name="Holt R.A."/>
            <person name="Marra M.A."/>
            <person name="Hamelin R.C."/>
            <person name="Hirst M."/>
            <person name="Jones S.J.M."/>
            <person name="Bohlmann J."/>
            <person name="Breuil C."/>
        </authorList>
    </citation>
    <scope>NUCLEOTIDE SEQUENCE [LARGE SCALE GENOMIC DNA]</scope>
    <source>
        <strain evidence="9">kw1407 / UAMH 11150</strain>
    </source>
</reference>
<keyword evidence="9" id="KW-1185">Reference proteome</keyword>
<evidence type="ECO:0000256" key="5">
    <source>
        <dbReference type="SAM" id="MobiDB-lite"/>
    </source>
</evidence>
<dbReference type="Gene3D" id="1.20.1070.10">
    <property type="entry name" value="Rhodopsin 7-helix transmembrane proteins"/>
    <property type="match status" value="1"/>
</dbReference>
<proteinExistence type="predicted"/>
<evidence type="ECO:0000256" key="1">
    <source>
        <dbReference type="ARBA" id="ARBA00004141"/>
    </source>
</evidence>
<evidence type="ECO:0000313" key="9">
    <source>
        <dbReference type="Proteomes" id="UP000007796"/>
    </source>
</evidence>
<feature type="compositionally biased region" description="Low complexity" evidence="5">
    <location>
        <begin position="460"/>
        <end position="476"/>
    </location>
</feature>
<dbReference type="InterPro" id="IPR017981">
    <property type="entry name" value="GPCR_2-like_7TM"/>
</dbReference>
<dbReference type="PANTHER" id="PTHR42058:SF1">
    <property type="entry name" value="G-PROTEIN COUPLED RECEPTORS FAMILY 2 PROFILE 2 DOMAIN-CONTAINING PROTEIN"/>
    <property type="match status" value="1"/>
</dbReference>
<name>F0XF11_GROCL</name>
<evidence type="ECO:0000256" key="3">
    <source>
        <dbReference type="ARBA" id="ARBA00022989"/>
    </source>
</evidence>
<dbReference type="RefSeq" id="XP_014173407.1">
    <property type="nucleotide sequence ID" value="XM_014317932.1"/>
</dbReference>
<feature type="transmembrane region" description="Helical" evidence="6">
    <location>
        <begin position="56"/>
        <end position="77"/>
    </location>
</feature>
<dbReference type="PANTHER" id="PTHR42058">
    <property type="entry name" value="G_PROTEIN_RECEP_F2_4 DOMAIN-CONTAINING PROTEIN"/>
    <property type="match status" value="1"/>
</dbReference>
<gene>
    <name evidence="8" type="ORF">CMQ_853</name>
</gene>
<evidence type="ECO:0000256" key="2">
    <source>
        <dbReference type="ARBA" id="ARBA00022692"/>
    </source>
</evidence>
<dbReference type="InParanoid" id="F0XF11"/>
<dbReference type="AlphaFoldDB" id="F0XF11"/>
<dbReference type="GO" id="GO:0004930">
    <property type="term" value="F:G protein-coupled receptor activity"/>
    <property type="evidence" value="ECO:0007669"/>
    <property type="project" value="InterPro"/>
</dbReference>
<comment type="subcellular location">
    <subcellularLocation>
        <location evidence="1">Membrane</location>
        <topology evidence="1">Multi-pass membrane protein</topology>
    </subcellularLocation>
</comment>
<feature type="domain" description="G-protein coupled receptors family 2 profile 2" evidence="7">
    <location>
        <begin position="47"/>
        <end position="236"/>
    </location>
</feature>
<organism evidence="9">
    <name type="scientific">Grosmannia clavigera (strain kw1407 / UAMH 11150)</name>
    <name type="common">Blue stain fungus</name>
    <name type="synonym">Graphiocladiella clavigera</name>
    <dbReference type="NCBI Taxonomy" id="655863"/>
    <lineage>
        <taxon>Eukaryota</taxon>
        <taxon>Fungi</taxon>
        <taxon>Dikarya</taxon>
        <taxon>Ascomycota</taxon>
        <taxon>Pezizomycotina</taxon>
        <taxon>Sordariomycetes</taxon>
        <taxon>Sordariomycetidae</taxon>
        <taxon>Ophiostomatales</taxon>
        <taxon>Ophiostomataceae</taxon>
        <taxon>Leptographium</taxon>
    </lineage>
</organism>
<accession>F0XF11</accession>
<evidence type="ECO:0000313" key="8">
    <source>
        <dbReference type="EMBL" id="EFX03925.1"/>
    </source>
</evidence>